<proteinExistence type="predicted"/>
<dbReference type="EMBL" id="RAZT01000013">
    <property type="protein sequence ID" value="RKN28814.1"/>
    <property type="molecule type" value="Genomic_DNA"/>
</dbReference>
<feature type="transmembrane region" description="Helical" evidence="2">
    <location>
        <begin position="156"/>
        <end position="177"/>
    </location>
</feature>
<gene>
    <name evidence="3" type="ORF">D7044_24405</name>
</gene>
<comment type="caution">
    <text evidence="3">The sequence shown here is derived from an EMBL/GenBank/DDBJ whole genome shotgun (WGS) entry which is preliminary data.</text>
</comment>
<evidence type="ECO:0000313" key="4">
    <source>
        <dbReference type="Proteomes" id="UP000275865"/>
    </source>
</evidence>
<feature type="transmembrane region" description="Helical" evidence="2">
    <location>
        <begin position="189"/>
        <end position="207"/>
    </location>
</feature>
<dbReference type="AlphaFoldDB" id="A0A3A9Y4S3"/>
<feature type="transmembrane region" description="Helical" evidence="2">
    <location>
        <begin position="14"/>
        <end position="38"/>
    </location>
</feature>
<keyword evidence="2" id="KW-0812">Transmembrane</keyword>
<accession>A0A3A9Y4S3</accession>
<reference evidence="3 4" key="1">
    <citation type="submission" date="2018-09" db="EMBL/GenBank/DDBJ databases">
        <title>Micromonospora sp. nov. MS1-9, isolated from a root of Musa sp.</title>
        <authorList>
            <person name="Kuncharoen N."/>
            <person name="Kudo T."/>
            <person name="Ohkuma M."/>
            <person name="Yuki M."/>
            <person name="Tanasupawat S."/>
        </authorList>
    </citation>
    <scope>NUCLEOTIDE SEQUENCE [LARGE SCALE GENOMIC DNA]</scope>
    <source>
        <strain evidence="3 4">MS1-9</strain>
    </source>
</reference>
<evidence type="ECO:0000313" key="3">
    <source>
        <dbReference type="EMBL" id="RKN28814.1"/>
    </source>
</evidence>
<keyword evidence="2" id="KW-0472">Membrane</keyword>
<feature type="transmembrane region" description="Helical" evidence="2">
    <location>
        <begin position="85"/>
        <end position="103"/>
    </location>
</feature>
<feature type="region of interest" description="Disordered" evidence="1">
    <location>
        <begin position="218"/>
        <end position="243"/>
    </location>
</feature>
<dbReference type="Pfam" id="PF06197">
    <property type="entry name" value="DUF998"/>
    <property type="match status" value="1"/>
</dbReference>
<feature type="transmembrane region" description="Helical" evidence="2">
    <location>
        <begin position="123"/>
        <end position="144"/>
    </location>
</feature>
<organism evidence="3 4">
    <name type="scientific">Micromonospora musae</name>
    <dbReference type="NCBI Taxonomy" id="1894970"/>
    <lineage>
        <taxon>Bacteria</taxon>
        <taxon>Bacillati</taxon>
        <taxon>Actinomycetota</taxon>
        <taxon>Actinomycetes</taxon>
        <taxon>Micromonosporales</taxon>
        <taxon>Micromonosporaceae</taxon>
        <taxon>Micromonospora</taxon>
    </lineage>
</organism>
<sequence>MAEPDRPGPPTPRAAAASAAAGCILAGTAAVTIAVLAGPGPGFVGYVSEAGIAGSGHALTYRIGVYALAAGVLLLAAALPPQLRLAAALLGAGSLSTALSGTVTCSVGCPLPPFERATVGDLVHGGASITATGAIVLAMVAVALHRDADRRLRGLAAGAAAVALPLCATVGLAMLLVGRGGLVGVLERVVLAVAVLWGVATAVVLGFRGPPVGLVRTGGAGATGDGDRDPPSSAGVDHRRPPS</sequence>
<feature type="compositionally biased region" description="Basic and acidic residues" evidence="1">
    <location>
        <begin position="225"/>
        <end position="243"/>
    </location>
</feature>
<keyword evidence="2" id="KW-1133">Transmembrane helix</keyword>
<evidence type="ECO:0000256" key="2">
    <source>
        <dbReference type="SAM" id="Phobius"/>
    </source>
</evidence>
<protein>
    <submittedName>
        <fullName evidence="3">DUF998 domain-containing protein</fullName>
    </submittedName>
</protein>
<dbReference type="Proteomes" id="UP000275865">
    <property type="component" value="Unassembled WGS sequence"/>
</dbReference>
<name>A0A3A9Y4S3_9ACTN</name>
<evidence type="ECO:0000256" key="1">
    <source>
        <dbReference type="SAM" id="MobiDB-lite"/>
    </source>
</evidence>
<dbReference type="RefSeq" id="WP_120690319.1">
    <property type="nucleotide sequence ID" value="NZ_RAZT01000013.1"/>
</dbReference>
<dbReference type="InterPro" id="IPR009339">
    <property type="entry name" value="DUF998"/>
</dbReference>
<feature type="transmembrane region" description="Helical" evidence="2">
    <location>
        <begin position="58"/>
        <end position="78"/>
    </location>
</feature>